<feature type="region of interest" description="Disordered" evidence="1">
    <location>
        <begin position="63"/>
        <end position="174"/>
    </location>
</feature>
<feature type="compositionally biased region" description="Polar residues" evidence="1">
    <location>
        <begin position="1"/>
        <end position="16"/>
    </location>
</feature>
<name>A0A507DQ68_9FUNG</name>
<keyword evidence="3" id="KW-1185">Reference proteome</keyword>
<evidence type="ECO:0000256" key="1">
    <source>
        <dbReference type="SAM" id="MobiDB-lite"/>
    </source>
</evidence>
<dbReference type="EMBL" id="QEAN01000012">
    <property type="protein sequence ID" value="TPX53814.1"/>
    <property type="molecule type" value="Genomic_DNA"/>
</dbReference>
<proteinExistence type="predicted"/>
<dbReference type="Proteomes" id="UP000317494">
    <property type="component" value="Unassembled WGS sequence"/>
</dbReference>
<dbReference type="VEuPathDB" id="FungiDB:SeMB42_g00622"/>
<reference evidence="2 3" key="1">
    <citation type="journal article" date="2019" name="Sci. Rep.">
        <title>Comparative genomics of chytrid fungi reveal insights into the obligate biotrophic and pathogenic lifestyle of Synchytrium endobioticum.</title>
        <authorList>
            <person name="van de Vossenberg B.T.L.H."/>
            <person name="Warris S."/>
            <person name="Nguyen H.D.T."/>
            <person name="van Gent-Pelzer M.P.E."/>
            <person name="Joly D.L."/>
            <person name="van de Geest H.C."/>
            <person name="Bonants P.J.M."/>
            <person name="Smith D.S."/>
            <person name="Levesque C.A."/>
            <person name="van der Lee T.A.J."/>
        </authorList>
    </citation>
    <scope>NUCLEOTIDE SEQUENCE [LARGE SCALE GENOMIC DNA]</scope>
    <source>
        <strain evidence="2 3">MB42</strain>
    </source>
</reference>
<accession>A0A507DQ68</accession>
<feature type="compositionally biased region" description="Low complexity" evidence="1">
    <location>
        <begin position="69"/>
        <end position="83"/>
    </location>
</feature>
<gene>
    <name evidence="2" type="ORF">SeMB42_g00622</name>
</gene>
<comment type="caution">
    <text evidence="2">The sequence shown here is derived from an EMBL/GenBank/DDBJ whole genome shotgun (WGS) entry which is preliminary data.</text>
</comment>
<dbReference type="AlphaFoldDB" id="A0A507DQ68"/>
<feature type="region of interest" description="Disordered" evidence="1">
    <location>
        <begin position="1"/>
        <end position="20"/>
    </location>
</feature>
<feature type="compositionally biased region" description="Polar residues" evidence="1">
    <location>
        <begin position="108"/>
        <end position="117"/>
    </location>
</feature>
<organism evidence="2 3">
    <name type="scientific">Synchytrium endobioticum</name>
    <dbReference type="NCBI Taxonomy" id="286115"/>
    <lineage>
        <taxon>Eukaryota</taxon>
        <taxon>Fungi</taxon>
        <taxon>Fungi incertae sedis</taxon>
        <taxon>Chytridiomycota</taxon>
        <taxon>Chytridiomycota incertae sedis</taxon>
        <taxon>Chytridiomycetes</taxon>
        <taxon>Synchytriales</taxon>
        <taxon>Synchytriaceae</taxon>
        <taxon>Synchytrium</taxon>
    </lineage>
</organism>
<protein>
    <submittedName>
        <fullName evidence="2">Uncharacterized protein</fullName>
    </submittedName>
</protein>
<feature type="region of interest" description="Disordered" evidence="1">
    <location>
        <begin position="249"/>
        <end position="274"/>
    </location>
</feature>
<sequence length="274" mass="29271">MASKQTNTSKPTQENMSDGRYMQSMLCRKPLLSVGVGVNPASNLVKSTIMQSFSWLLSDESLSATGRNPPSSASGSSSKPAVATLRSGVAANSATDAAVYKPRKTPRRQTPNPTSPALSKLKAGSKAGTAHSETHIVESFAVANDDRRNTTDTSPSEAAKRFAARNPPPLHHNAARMPKVTVECSSPYETAASVSFRKRAFKRSWSDATLGDDAALAPVTLKKQRSNLNCQPYGGSGPFTKRKMHLEGVGKENVPPLDSGVSIYSQRPESDSQH</sequence>
<evidence type="ECO:0000313" key="3">
    <source>
        <dbReference type="Proteomes" id="UP000317494"/>
    </source>
</evidence>
<evidence type="ECO:0000313" key="2">
    <source>
        <dbReference type="EMBL" id="TPX53814.1"/>
    </source>
</evidence>